<dbReference type="InterPro" id="IPR000917">
    <property type="entry name" value="Sulfatase_N"/>
</dbReference>
<reference evidence="2" key="1">
    <citation type="submission" date="2018-05" db="EMBL/GenBank/DDBJ databases">
        <authorList>
            <person name="Lanie J.A."/>
            <person name="Ng W.-L."/>
            <person name="Kazmierczak K.M."/>
            <person name="Andrzejewski T.M."/>
            <person name="Davidsen T.M."/>
            <person name="Wayne K.J."/>
            <person name="Tettelin H."/>
            <person name="Glass J.I."/>
            <person name="Rusch D."/>
            <person name="Podicherti R."/>
            <person name="Tsui H.-C.T."/>
            <person name="Winkler M.E."/>
        </authorList>
    </citation>
    <scope>NUCLEOTIDE SEQUENCE</scope>
</reference>
<evidence type="ECO:0000259" key="1">
    <source>
        <dbReference type="Pfam" id="PF00884"/>
    </source>
</evidence>
<proteinExistence type="predicted"/>
<evidence type="ECO:0000313" key="2">
    <source>
        <dbReference type="EMBL" id="SVD59233.1"/>
    </source>
</evidence>
<accession>A0A382WKC2</accession>
<name>A0A382WKC2_9ZZZZ</name>
<dbReference type="InterPro" id="IPR017850">
    <property type="entry name" value="Alkaline_phosphatase_core_sf"/>
</dbReference>
<dbReference type="AlphaFoldDB" id="A0A382WKC2"/>
<sequence length="218" mass="24120">MATALLCSVMMLAAGPSQQTVDANAEREVIFLILVDALRPDHVGAYGYERPTTPKLDALAGESTRYTRAYVNAPWTRPSTASFLTGLNASRHKTETAKTKLPGSVTTLAERLGKAGWTTAGFVANGNGGSLARLQKGFDVFRDPTNTYTKKKRGKTYNNLPTGEFLVSRTLEWIDQNDAKKLFVFMFLVDPHDPYGAPKRLEKQFLGDYKGKLRRMPL</sequence>
<gene>
    <name evidence="2" type="ORF">METZ01_LOCUS412087</name>
</gene>
<feature type="domain" description="Sulfatase N-terminal" evidence="1">
    <location>
        <begin position="30"/>
        <end position="205"/>
    </location>
</feature>
<dbReference type="Pfam" id="PF00884">
    <property type="entry name" value="Sulfatase"/>
    <property type="match status" value="1"/>
</dbReference>
<dbReference type="PANTHER" id="PTHR43751">
    <property type="entry name" value="SULFATASE"/>
    <property type="match status" value="1"/>
</dbReference>
<dbReference type="InterPro" id="IPR052701">
    <property type="entry name" value="GAG_Ulvan_Degrading_Sulfatases"/>
</dbReference>
<dbReference type="SUPFAM" id="SSF53649">
    <property type="entry name" value="Alkaline phosphatase-like"/>
    <property type="match status" value="1"/>
</dbReference>
<dbReference type="EMBL" id="UINC01160531">
    <property type="protein sequence ID" value="SVD59233.1"/>
    <property type="molecule type" value="Genomic_DNA"/>
</dbReference>
<protein>
    <recommendedName>
        <fullName evidence="1">Sulfatase N-terminal domain-containing protein</fullName>
    </recommendedName>
</protein>
<dbReference type="PANTHER" id="PTHR43751:SF3">
    <property type="entry name" value="SULFATASE N-TERMINAL DOMAIN-CONTAINING PROTEIN"/>
    <property type="match status" value="1"/>
</dbReference>
<organism evidence="2">
    <name type="scientific">marine metagenome</name>
    <dbReference type="NCBI Taxonomy" id="408172"/>
    <lineage>
        <taxon>unclassified sequences</taxon>
        <taxon>metagenomes</taxon>
        <taxon>ecological metagenomes</taxon>
    </lineage>
</organism>
<dbReference type="Gene3D" id="3.40.720.10">
    <property type="entry name" value="Alkaline Phosphatase, subunit A"/>
    <property type="match status" value="1"/>
</dbReference>
<feature type="non-terminal residue" evidence="2">
    <location>
        <position position="218"/>
    </location>
</feature>